<dbReference type="OrthoDB" id="5187898at2"/>
<name>A0A5C8NMH5_9ACTN</name>
<sequence>MRELIRILNHPRDERGVSAVFFGLALSVLVGALGLSVDVGNVAYERTRAQHAADTAARQLAFECAKRPTGTTCAALQSSAASIASESFDGGTVTATKSGSAVTVSVAKTIATNLLALVGVPSKDVAATATANIGLLHPTESYPVLPLGVGYCTWKNYSGGAGTSSETNAAYRINLRTDTLQSVRTLLSPLTGTLSTIVGTDWLLNALGTSATDSCTDVDGTQLLTFKGATWLTGENVVGTVLSSLFSWDGPSCELKVAQDLSTFLGGVEGAAFFPSACASRFGPGKKVDVGKTILLPVYKPNSTAQNKMGFKLLSACVGLGSVASAKPATCLEVPPKIGVKIVGFAPFKVTGWTFPSTPSGYTDSTAGCSALNGSFGLYTLVNGTFTILEKLLNVVTGLLNALLGVGPLTFSIACNGLQGYFTKSFTKDPNTEYGTGGADLGATYATLTH</sequence>
<feature type="domain" description="Putative Flp pilus-assembly TadG-like N-terminal" evidence="1">
    <location>
        <begin position="17"/>
        <end position="58"/>
    </location>
</feature>
<dbReference type="InterPro" id="IPR028087">
    <property type="entry name" value="Tad_N"/>
</dbReference>
<accession>A0A5C8NMH5</accession>
<dbReference type="Proteomes" id="UP000321571">
    <property type="component" value="Unassembled WGS sequence"/>
</dbReference>
<dbReference type="RefSeq" id="WP_147684515.1">
    <property type="nucleotide sequence ID" value="NZ_VDUX01000002.1"/>
</dbReference>
<proteinExistence type="predicted"/>
<gene>
    <name evidence="2" type="ORF">FHP06_05295</name>
</gene>
<dbReference type="Pfam" id="PF13400">
    <property type="entry name" value="Tad"/>
    <property type="match status" value="1"/>
</dbReference>
<evidence type="ECO:0000313" key="3">
    <source>
        <dbReference type="Proteomes" id="UP000321571"/>
    </source>
</evidence>
<comment type="caution">
    <text evidence="2">The sequence shown here is derived from an EMBL/GenBank/DDBJ whole genome shotgun (WGS) entry which is preliminary data.</text>
</comment>
<dbReference type="AlphaFoldDB" id="A0A5C8NMH5"/>
<reference evidence="2 3" key="1">
    <citation type="submission" date="2019-06" db="EMBL/GenBank/DDBJ databases">
        <title>Aeromicrobium sp. nov., isolated from a maize field.</title>
        <authorList>
            <person name="Lin S.-Y."/>
            <person name="Tsai C.-F."/>
            <person name="Young C.-C."/>
        </authorList>
    </citation>
    <scope>NUCLEOTIDE SEQUENCE [LARGE SCALE GENOMIC DNA]</scope>
    <source>
        <strain evidence="2 3">CC-CFT486</strain>
    </source>
</reference>
<protein>
    <submittedName>
        <fullName evidence="2">Pilus assembly protein</fullName>
    </submittedName>
</protein>
<evidence type="ECO:0000259" key="1">
    <source>
        <dbReference type="Pfam" id="PF13400"/>
    </source>
</evidence>
<keyword evidence="3" id="KW-1185">Reference proteome</keyword>
<organism evidence="2 3">
    <name type="scientific">Aeromicrobium terrae</name>
    <dbReference type="NCBI Taxonomy" id="2498846"/>
    <lineage>
        <taxon>Bacteria</taxon>
        <taxon>Bacillati</taxon>
        <taxon>Actinomycetota</taxon>
        <taxon>Actinomycetes</taxon>
        <taxon>Propionibacteriales</taxon>
        <taxon>Nocardioidaceae</taxon>
        <taxon>Aeromicrobium</taxon>
    </lineage>
</organism>
<dbReference type="EMBL" id="VDUX01000002">
    <property type="protein sequence ID" value="TXL62125.1"/>
    <property type="molecule type" value="Genomic_DNA"/>
</dbReference>
<evidence type="ECO:0000313" key="2">
    <source>
        <dbReference type="EMBL" id="TXL62125.1"/>
    </source>
</evidence>